<gene>
    <name evidence="3" type="ORF">FPCIR_13927</name>
</gene>
<dbReference type="OrthoDB" id="406505at2759"/>
<dbReference type="AlphaFoldDB" id="A0A8H5KK18"/>
<evidence type="ECO:0000313" key="4">
    <source>
        <dbReference type="Proteomes" id="UP000546213"/>
    </source>
</evidence>
<name>A0A8H5KK18_9HYPO</name>
<keyword evidence="2" id="KW-0732">Signal</keyword>
<dbReference type="CDD" id="cd22191">
    <property type="entry name" value="DPBB_RlpA_EXP_N-like"/>
    <property type="match status" value="1"/>
</dbReference>
<evidence type="ECO:0000256" key="1">
    <source>
        <dbReference type="SAM" id="MobiDB-lite"/>
    </source>
</evidence>
<reference evidence="3 4" key="1">
    <citation type="submission" date="2020-05" db="EMBL/GenBank/DDBJ databases">
        <title>Identification and distribution of gene clusters putatively required for synthesis of sphingolipid metabolism inhibitors in phylogenetically diverse species of the filamentous fungus Fusarium.</title>
        <authorList>
            <person name="Kim H.-S."/>
            <person name="Busman M."/>
            <person name="Brown D.W."/>
            <person name="Divon H."/>
            <person name="Uhlig S."/>
            <person name="Proctor R.H."/>
        </authorList>
    </citation>
    <scope>NUCLEOTIDE SEQUENCE [LARGE SCALE GENOMIC DNA]</scope>
    <source>
        <strain evidence="3 4">NRRL 36939</strain>
    </source>
</reference>
<dbReference type="Gene3D" id="2.40.40.10">
    <property type="entry name" value="RlpA-like domain"/>
    <property type="match status" value="1"/>
</dbReference>
<accession>A0A8H5KK18</accession>
<evidence type="ECO:0000256" key="2">
    <source>
        <dbReference type="SAM" id="SignalP"/>
    </source>
</evidence>
<comment type="caution">
    <text evidence="3">The sequence shown here is derived from an EMBL/GenBank/DDBJ whole genome shotgun (WGS) entry which is preliminary data.</text>
</comment>
<feature type="chain" id="PRO_5034410865" evidence="2">
    <location>
        <begin position="23"/>
        <end position="440"/>
    </location>
</feature>
<proteinExistence type="predicted"/>
<organism evidence="3 4">
    <name type="scientific">Fusarium pseudocircinatum</name>
    <dbReference type="NCBI Taxonomy" id="56676"/>
    <lineage>
        <taxon>Eukaryota</taxon>
        <taxon>Fungi</taxon>
        <taxon>Dikarya</taxon>
        <taxon>Ascomycota</taxon>
        <taxon>Pezizomycotina</taxon>
        <taxon>Sordariomycetes</taxon>
        <taxon>Hypocreomycetidae</taxon>
        <taxon>Hypocreales</taxon>
        <taxon>Nectriaceae</taxon>
        <taxon>Fusarium</taxon>
        <taxon>Fusarium fujikuroi species complex</taxon>
    </lineage>
</organism>
<dbReference type="SUPFAM" id="SSF50685">
    <property type="entry name" value="Barwin-like endoglucanases"/>
    <property type="match status" value="1"/>
</dbReference>
<evidence type="ECO:0000313" key="3">
    <source>
        <dbReference type="EMBL" id="KAF5573571.1"/>
    </source>
</evidence>
<protein>
    <submittedName>
        <fullName evidence="3">Expansin family</fullName>
    </submittedName>
</protein>
<dbReference type="Proteomes" id="UP000546213">
    <property type="component" value="Unassembled WGS sequence"/>
</dbReference>
<feature type="signal peptide" evidence="2">
    <location>
        <begin position="1"/>
        <end position="22"/>
    </location>
</feature>
<dbReference type="InterPro" id="IPR036908">
    <property type="entry name" value="RlpA-like_sf"/>
</dbReference>
<dbReference type="EMBL" id="JAAOAS010000596">
    <property type="protein sequence ID" value="KAF5573571.1"/>
    <property type="molecule type" value="Genomic_DNA"/>
</dbReference>
<sequence>MYLSKVSPALLSLVIGIQDVAAGPCNPESSQILVESSLGATSSVFDPASTATSIVSSTETTQTLLDNEISSTVSLESSSAEGASATTTSTESILTTTEFSEISTTLQSTSETTEASQSTTEFSSTTEATTEETTTFGTSIGTSDLHTVVPSTTEETPITSTAPVNEQPQIFTGGSATWVFQNGIMGDCGSVSHDTDFVVALDYRRYDRSKCGQKIRVTATSGRHIGLSIDVTIVDACYACVNENSMDLSTGVFSVFGTLDDARDRWISVEMAFLNRFYTFIAGMTIRDFNFGKAEYTHRSSSYDLGPLREQDITKGRQITATPCSVQTGAWDAVATSGGTLVLKETRLRRLHVAESKMKPIRTEIKKRKITLPKLRKRDVLILLRVCFAGMGVGFADDAAASYLTNTTAIKAGLLLGFSASHALSVKLGDCMSGVTHGAV</sequence>
<keyword evidence="4" id="KW-1185">Reference proteome</keyword>
<feature type="region of interest" description="Disordered" evidence="1">
    <location>
        <begin position="73"/>
        <end position="145"/>
    </location>
</feature>